<organism evidence="2 3">
    <name type="scientific">Alienimonas chondri</name>
    <dbReference type="NCBI Taxonomy" id="2681879"/>
    <lineage>
        <taxon>Bacteria</taxon>
        <taxon>Pseudomonadati</taxon>
        <taxon>Planctomycetota</taxon>
        <taxon>Planctomycetia</taxon>
        <taxon>Planctomycetales</taxon>
        <taxon>Planctomycetaceae</taxon>
        <taxon>Alienimonas</taxon>
    </lineage>
</organism>
<evidence type="ECO:0000313" key="3">
    <source>
        <dbReference type="Proteomes" id="UP000609651"/>
    </source>
</evidence>
<dbReference type="Pfam" id="PF05063">
    <property type="entry name" value="MT-A70"/>
    <property type="match status" value="1"/>
</dbReference>
<comment type="caution">
    <text evidence="2">The sequence shown here is derived from an EMBL/GenBank/DDBJ whole genome shotgun (WGS) entry which is preliminary data.</text>
</comment>
<evidence type="ECO:0008006" key="4">
    <source>
        <dbReference type="Google" id="ProtNLM"/>
    </source>
</evidence>
<dbReference type="Proteomes" id="UP000609651">
    <property type="component" value="Unassembled WGS sequence"/>
</dbReference>
<dbReference type="EMBL" id="WTPX01000171">
    <property type="protein sequence ID" value="NNJ27592.1"/>
    <property type="molecule type" value="Genomic_DNA"/>
</dbReference>
<keyword evidence="3" id="KW-1185">Reference proteome</keyword>
<dbReference type="RefSeq" id="WP_171189500.1">
    <property type="nucleotide sequence ID" value="NZ_WTPX01000171.1"/>
</dbReference>
<gene>
    <name evidence="2" type="ORF">LzC2_36990</name>
</gene>
<name>A0ABX1VIE2_9PLAN</name>
<dbReference type="InterPro" id="IPR007757">
    <property type="entry name" value="MT-A70-like"/>
</dbReference>
<sequence length="359" mass="38334">MTWFGKGEQPAPHAADAPPDFSPPAARAAELIVPEPPPETTALAPLAAVELALANAEHVEDVKEIRDKAEAVRTYAERAGLGLEQQNAAAEIRLRAERRAGEMLTKMALHGGDRRGADAGDRVTLGDLGVSKDQSARWQKLARVTAGDFDAHVAAVKKRGEELTTAGLLRLAKPARRKAVKPVPDEDQPDAGVVETLAELVDADLKFGCLYVDPPWPGHDPADDAPTVGQLSALPVGVLAAETAQLHIWVPDRHLCAALGMLHAWGFEYGGTFAWCRPSGGHGHPWRPAHDLLLWGFRGDEPESGRNAASWLTAGKPRGGGKPAKVRKLLEAVAPGPRAELFTIRETAGWTCCRVAECG</sequence>
<proteinExistence type="predicted"/>
<accession>A0ABX1VIE2</accession>
<evidence type="ECO:0000256" key="1">
    <source>
        <dbReference type="SAM" id="MobiDB-lite"/>
    </source>
</evidence>
<evidence type="ECO:0000313" key="2">
    <source>
        <dbReference type="EMBL" id="NNJ27592.1"/>
    </source>
</evidence>
<feature type="compositionally biased region" description="Low complexity" evidence="1">
    <location>
        <begin position="10"/>
        <end position="24"/>
    </location>
</feature>
<feature type="region of interest" description="Disordered" evidence="1">
    <location>
        <begin position="1"/>
        <end position="24"/>
    </location>
</feature>
<reference evidence="2 3" key="1">
    <citation type="journal article" date="2020" name="Syst. Appl. Microbiol.">
        <title>Alienimonas chondri sp. nov., a novel planctomycete isolated from the biofilm of the red alga Chondrus crispus.</title>
        <authorList>
            <person name="Vitorino I."/>
            <person name="Albuquerque L."/>
            <person name="Wiegand S."/>
            <person name="Kallscheuer N."/>
            <person name="da Costa M.S."/>
            <person name="Lobo-da-Cunha A."/>
            <person name="Jogler C."/>
            <person name="Lage O.M."/>
        </authorList>
    </citation>
    <scope>NUCLEOTIDE SEQUENCE [LARGE SCALE GENOMIC DNA]</scope>
    <source>
        <strain evidence="2 3">LzC2</strain>
    </source>
</reference>
<protein>
    <recommendedName>
        <fullName evidence="4">S-adenosylmethionine-binding protein</fullName>
    </recommendedName>
</protein>